<dbReference type="EMBL" id="MU856899">
    <property type="protein sequence ID" value="KAK4154934.1"/>
    <property type="molecule type" value="Genomic_DNA"/>
</dbReference>
<accession>A0AAN6VP39</accession>
<evidence type="ECO:0000256" key="1">
    <source>
        <dbReference type="PROSITE-ProRule" id="PRU00023"/>
    </source>
</evidence>
<evidence type="ECO:0000313" key="5">
    <source>
        <dbReference type="Proteomes" id="UP001302745"/>
    </source>
</evidence>
<reference evidence="4" key="1">
    <citation type="journal article" date="2023" name="Mol. Phylogenet. Evol.">
        <title>Genome-scale phylogeny and comparative genomics of the fungal order Sordariales.</title>
        <authorList>
            <person name="Hensen N."/>
            <person name="Bonometti L."/>
            <person name="Westerberg I."/>
            <person name="Brannstrom I.O."/>
            <person name="Guillou S."/>
            <person name="Cros-Aarteil S."/>
            <person name="Calhoun S."/>
            <person name="Haridas S."/>
            <person name="Kuo A."/>
            <person name="Mondo S."/>
            <person name="Pangilinan J."/>
            <person name="Riley R."/>
            <person name="LaButti K."/>
            <person name="Andreopoulos B."/>
            <person name="Lipzen A."/>
            <person name="Chen C."/>
            <person name="Yan M."/>
            <person name="Daum C."/>
            <person name="Ng V."/>
            <person name="Clum A."/>
            <person name="Steindorff A."/>
            <person name="Ohm R.A."/>
            <person name="Martin F."/>
            <person name="Silar P."/>
            <person name="Natvig D.O."/>
            <person name="Lalanne C."/>
            <person name="Gautier V."/>
            <person name="Ament-Velasquez S.L."/>
            <person name="Kruys A."/>
            <person name="Hutchinson M.I."/>
            <person name="Powell A.J."/>
            <person name="Barry K."/>
            <person name="Miller A.N."/>
            <person name="Grigoriev I.V."/>
            <person name="Debuchy R."/>
            <person name="Gladieux P."/>
            <person name="Hiltunen Thoren M."/>
            <person name="Johannesson H."/>
        </authorList>
    </citation>
    <scope>NUCLEOTIDE SEQUENCE</scope>
    <source>
        <strain evidence="4">CBS 538.74</strain>
    </source>
</reference>
<protein>
    <submittedName>
        <fullName evidence="4">Clr5 domain-containing protein</fullName>
    </submittedName>
</protein>
<dbReference type="InterPro" id="IPR002110">
    <property type="entry name" value="Ankyrin_rpt"/>
</dbReference>
<dbReference type="SUPFAM" id="SSF48403">
    <property type="entry name" value="Ankyrin repeat"/>
    <property type="match status" value="1"/>
</dbReference>
<organism evidence="4 5">
    <name type="scientific">Chaetomidium leptoderma</name>
    <dbReference type="NCBI Taxonomy" id="669021"/>
    <lineage>
        <taxon>Eukaryota</taxon>
        <taxon>Fungi</taxon>
        <taxon>Dikarya</taxon>
        <taxon>Ascomycota</taxon>
        <taxon>Pezizomycotina</taxon>
        <taxon>Sordariomycetes</taxon>
        <taxon>Sordariomycetidae</taxon>
        <taxon>Sordariales</taxon>
        <taxon>Chaetomiaceae</taxon>
        <taxon>Chaetomidium</taxon>
    </lineage>
</organism>
<dbReference type="PANTHER" id="PTHR38788">
    <property type="entry name" value="CLR5 DOMAIN-CONTAINING PROTEIN"/>
    <property type="match status" value="1"/>
</dbReference>
<evidence type="ECO:0000259" key="3">
    <source>
        <dbReference type="Pfam" id="PF14420"/>
    </source>
</evidence>
<dbReference type="SMART" id="SM00248">
    <property type="entry name" value="ANK"/>
    <property type="match status" value="1"/>
</dbReference>
<proteinExistence type="predicted"/>
<dbReference type="PROSITE" id="PS50088">
    <property type="entry name" value="ANK_REPEAT"/>
    <property type="match status" value="1"/>
</dbReference>
<feature type="region of interest" description="Disordered" evidence="2">
    <location>
        <begin position="113"/>
        <end position="167"/>
    </location>
</feature>
<evidence type="ECO:0000256" key="2">
    <source>
        <dbReference type="SAM" id="MobiDB-lite"/>
    </source>
</evidence>
<keyword evidence="1" id="KW-0040">ANK repeat</keyword>
<dbReference type="AlphaFoldDB" id="A0AAN6VP39"/>
<dbReference type="Pfam" id="PF14420">
    <property type="entry name" value="Clr5"/>
    <property type="match status" value="1"/>
</dbReference>
<dbReference type="InterPro" id="IPR025676">
    <property type="entry name" value="Clr5_dom"/>
</dbReference>
<dbReference type="Proteomes" id="UP001302745">
    <property type="component" value="Unassembled WGS sequence"/>
</dbReference>
<reference evidence="4" key="2">
    <citation type="submission" date="2023-05" db="EMBL/GenBank/DDBJ databases">
        <authorList>
            <consortium name="Lawrence Berkeley National Laboratory"/>
            <person name="Steindorff A."/>
            <person name="Hensen N."/>
            <person name="Bonometti L."/>
            <person name="Westerberg I."/>
            <person name="Brannstrom I.O."/>
            <person name="Guillou S."/>
            <person name="Cros-Aarteil S."/>
            <person name="Calhoun S."/>
            <person name="Haridas S."/>
            <person name="Kuo A."/>
            <person name="Mondo S."/>
            <person name="Pangilinan J."/>
            <person name="Riley R."/>
            <person name="Labutti K."/>
            <person name="Andreopoulos B."/>
            <person name="Lipzen A."/>
            <person name="Chen C."/>
            <person name="Yanf M."/>
            <person name="Daum C."/>
            <person name="Ng V."/>
            <person name="Clum A."/>
            <person name="Ohm R."/>
            <person name="Martin F."/>
            <person name="Silar P."/>
            <person name="Natvig D."/>
            <person name="Lalanne C."/>
            <person name="Gautier V."/>
            <person name="Ament-Velasquez S.L."/>
            <person name="Kruys A."/>
            <person name="Hutchinson M.I."/>
            <person name="Powell A.J."/>
            <person name="Barry K."/>
            <person name="Miller A.N."/>
            <person name="Grigoriev I.V."/>
            <person name="Debuchy R."/>
            <person name="Gladieux P."/>
            <person name="Thoren M.H."/>
            <person name="Johannesson H."/>
        </authorList>
    </citation>
    <scope>NUCLEOTIDE SEQUENCE</scope>
    <source>
        <strain evidence="4">CBS 538.74</strain>
    </source>
</reference>
<dbReference type="InterPro" id="IPR036770">
    <property type="entry name" value="Ankyrin_rpt-contain_sf"/>
</dbReference>
<dbReference type="PANTHER" id="PTHR38788:SF3">
    <property type="entry name" value="CLR5 DOMAIN-CONTAINING PROTEIN"/>
    <property type="match status" value="1"/>
</dbReference>
<keyword evidence="5" id="KW-1185">Reference proteome</keyword>
<feature type="repeat" description="ANK" evidence="1">
    <location>
        <begin position="328"/>
        <end position="360"/>
    </location>
</feature>
<sequence length="427" mass="46300">MPAPSESQPNWATHRSKIEDLYWTHGKELPEVMETLKNEYGFVASPKMYKKRFKAWGLQKNLSTDESMAMCQIDEQRRIVKNKKTLFLRRGKLVEPGKLRRFRKRHKLMADGGSGTLLDTRVATPPNITYTTPEPSPSNNSLPPAALPYPDPDTSEGDQGAMEDSPVSYKFDSDGSPLLSGNLPEAPPSSWFSDGAYPSSQRPTHTVTTADFISDAFSGHQLTGAVVPHHGLSGDGMGHSFGPWLDPTDPPPHGYHGPANEIIPSFVFSQPPPQEVHSLAYGLDRDPPAFPSDCSPSVGHAMLGSNTFGSTSPTDPINTIPGAASDALGHTMLHDAVVDNNLDLVRTLLAGGANPNCTARGGWWDSCHRFSAALIAEEMVRLCQEMGVLDGLLLLAEQKRKENVLKLLLGAKRQLAMRAVSHVAGGP</sequence>
<feature type="domain" description="Clr5" evidence="3">
    <location>
        <begin position="9"/>
        <end position="60"/>
    </location>
</feature>
<gene>
    <name evidence="4" type="ORF">C8A00DRAFT_32291</name>
</gene>
<name>A0AAN6VP39_9PEZI</name>
<comment type="caution">
    <text evidence="4">The sequence shown here is derived from an EMBL/GenBank/DDBJ whole genome shotgun (WGS) entry which is preliminary data.</text>
</comment>
<dbReference type="Gene3D" id="1.25.40.20">
    <property type="entry name" value="Ankyrin repeat-containing domain"/>
    <property type="match status" value="1"/>
</dbReference>
<dbReference type="PROSITE" id="PS50297">
    <property type="entry name" value="ANK_REP_REGION"/>
    <property type="match status" value="1"/>
</dbReference>
<dbReference type="Pfam" id="PF00023">
    <property type="entry name" value="Ank"/>
    <property type="match status" value="1"/>
</dbReference>
<evidence type="ECO:0000313" key="4">
    <source>
        <dbReference type="EMBL" id="KAK4154934.1"/>
    </source>
</evidence>